<evidence type="ECO:0000256" key="1">
    <source>
        <dbReference type="SAM" id="MobiDB-lite"/>
    </source>
</evidence>
<evidence type="ECO:0000313" key="2">
    <source>
        <dbReference type="EMBL" id="JAT25805.1"/>
    </source>
</evidence>
<dbReference type="AlphaFoldDB" id="A0A1B6LQ47"/>
<protein>
    <submittedName>
        <fullName evidence="2">Uncharacterized protein</fullName>
    </submittedName>
</protein>
<gene>
    <name evidence="2" type="ORF">g.9641</name>
</gene>
<feature type="non-terminal residue" evidence="2">
    <location>
        <position position="1"/>
    </location>
</feature>
<feature type="non-terminal residue" evidence="2">
    <location>
        <position position="963"/>
    </location>
</feature>
<proteinExistence type="predicted"/>
<accession>A0A1B6LQ47</accession>
<name>A0A1B6LQ47_9HEMI</name>
<feature type="region of interest" description="Disordered" evidence="1">
    <location>
        <begin position="1"/>
        <end position="49"/>
    </location>
</feature>
<dbReference type="EMBL" id="GEBQ01014172">
    <property type="protein sequence ID" value="JAT25805.1"/>
    <property type="molecule type" value="Transcribed_RNA"/>
</dbReference>
<feature type="compositionally biased region" description="Low complexity" evidence="1">
    <location>
        <begin position="17"/>
        <end position="29"/>
    </location>
</feature>
<organism evidence="2">
    <name type="scientific">Graphocephala atropunctata</name>
    <dbReference type="NCBI Taxonomy" id="36148"/>
    <lineage>
        <taxon>Eukaryota</taxon>
        <taxon>Metazoa</taxon>
        <taxon>Ecdysozoa</taxon>
        <taxon>Arthropoda</taxon>
        <taxon>Hexapoda</taxon>
        <taxon>Insecta</taxon>
        <taxon>Pterygota</taxon>
        <taxon>Neoptera</taxon>
        <taxon>Paraneoptera</taxon>
        <taxon>Hemiptera</taxon>
        <taxon>Auchenorrhyncha</taxon>
        <taxon>Membracoidea</taxon>
        <taxon>Cicadellidae</taxon>
        <taxon>Cicadellinae</taxon>
        <taxon>Cicadellini</taxon>
        <taxon>Graphocephala</taxon>
    </lineage>
</organism>
<reference evidence="2" key="1">
    <citation type="submission" date="2015-11" db="EMBL/GenBank/DDBJ databases">
        <title>De novo transcriptome assembly of four potential Pierce s Disease insect vectors from Arizona vineyards.</title>
        <authorList>
            <person name="Tassone E.E."/>
        </authorList>
    </citation>
    <scope>NUCLEOTIDE SEQUENCE</scope>
</reference>
<sequence>ENTLQTMSSARIGYPVSSTEETSDLSLLTKKNSQIKPPGEFEDPTYSKEETTGVMVSRTMGSLFSLPEDSSGLSTPSKETYDSELSNKFHYSNYSNQEISVNASSTVETPKSTLTNSNLSSDSLASSFSLENITTTEEGEIISKTKSKTNVLVTQAGQAQQEDKNGITLETLQETSILEIALSVSKITSNPGSAISFISKFYGNESFREPNLIILTEKSERMYYNTTVETIYETFTSDQIDIKSNGIKRIVDLGGGKLQFYKGNEWFIMDRSRIWCFDNITNQAMNKSFFRMSEVETSNNFEKNRKIIEESIEKTQSKDMSEQMPFELFTQSILTSTSESSEEVSINWGGLNLTNSDLVAMYNYNSLSNGNSLSNRNKWGEFQWESVYNLQKRLNIFDKSCFSDRCEYKVNEDGNHNSTLFVYKNGSFSWKETHFELKDSLLNIKNINEQTEFSTMNLTMPYVSNSESFESFMKSIFQQRSESTEHDSYVWKNNRFNWNEILALQRMIDSTLSNINTLETSVNQLNWEHYLEQFRKSKSESFSDRTVYSINFGSEMKTMTIFKNGTTEYDSKRLNPKEVSERVKEMAAMESSAKPSKEIQHLISLNDGKYQFYWNGKWFVTDNNHVWPFEHQTGFSMSETFFNTPEDKSANKESIKQLLVNKGMFDSSFNAYEKMPFEIFSESVLRTNKYIKPNDSYQWGKRSLTHNDVIAMLRLANLSSHNEQPAEYRWGEIDWSAVYDRVKQAPQQSVNQIQEYKLTDFDDSTSLLLIYPNGTSSYKNIMLDEAKSLIAVQDLNKNLELSQNIISYSYVTKNVPFETFLIDVSNKKMNTNSVYSSYVWEDYTFSWEEIVAINTAMVQQNNNKDENDLTFSNIVLPILKSSKDSYPNSTVFNIKYGSTTKPLVVFHNGSTLYDDKQLSFTDMMKKIKNIKESTEVVLRNNLTSVIPTDTETAKPVTMVHASV</sequence>